<dbReference type="Gene3D" id="3.10.180.10">
    <property type="entry name" value="2,3-Dihydroxybiphenyl 1,2-Dioxygenase, domain 1"/>
    <property type="match status" value="1"/>
</dbReference>
<dbReference type="Pfam" id="PF00903">
    <property type="entry name" value="Glyoxalase"/>
    <property type="match status" value="1"/>
</dbReference>
<dbReference type="SUPFAM" id="SSF54593">
    <property type="entry name" value="Glyoxalase/Bleomycin resistance protein/Dihydroxybiphenyl dioxygenase"/>
    <property type="match status" value="1"/>
</dbReference>
<dbReference type="InterPro" id="IPR029068">
    <property type="entry name" value="Glyas_Bleomycin-R_OHBP_Dase"/>
</dbReference>
<organism evidence="2 3">
    <name type="scientific">Brevibacillus brevis</name>
    <name type="common">Bacillus brevis</name>
    <dbReference type="NCBI Taxonomy" id="1393"/>
    <lineage>
        <taxon>Bacteria</taxon>
        <taxon>Bacillati</taxon>
        <taxon>Bacillota</taxon>
        <taxon>Bacilli</taxon>
        <taxon>Bacillales</taxon>
        <taxon>Paenibacillaceae</taxon>
        <taxon>Brevibacillus</taxon>
    </lineage>
</organism>
<dbReference type="InterPro" id="IPR004360">
    <property type="entry name" value="Glyas_Fos-R_dOase_dom"/>
</dbReference>
<dbReference type="PROSITE" id="PS51819">
    <property type="entry name" value="VOC"/>
    <property type="match status" value="1"/>
</dbReference>
<dbReference type="InterPro" id="IPR037523">
    <property type="entry name" value="VOC_core"/>
</dbReference>
<dbReference type="AlphaFoldDB" id="A0A2Z4MMM1"/>
<evidence type="ECO:0000259" key="1">
    <source>
        <dbReference type="PROSITE" id="PS51819"/>
    </source>
</evidence>
<evidence type="ECO:0000313" key="2">
    <source>
        <dbReference type="EMBL" id="AWX57732.1"/>
    </source>
</evidence>
<protein>
    <submittedName>
        <fullName evidence="2">VOC family protein</fullName>
    </submittedName>
</protein>
<dbReference type="CDD" id="cd06587">
    <property type="entry name" value="VOC"/>
    <property type="match status" value="1"/>
</dbReference>
<evidence type="ECO:0000313" key="3">
    <source>
        <dbReference type="Proteomes" id="UP000036061"/>
    </source>
</evidence>
<name>A0A2Z4MMM1_BREBE</name>
<sequence length="123" mass="14132">MAHLESLFHVQVPVKNLEEAIVWYCNHLGFSLQARYRTSAFLALSAGPTLMIWETDEETSTTFTVDHQPMPVFLYTTSDVHALHDYLQAHEVSITHYQNDGFGWVLKFFDPSGNMWGVIQKNN</sequence>
<proteinExistence type="predicted"/>
<reference evidence="2 3" key="1">
    <citation type="journal article" date="2015" name="Genome Announc.">
        <title>Draft Genome Sequence of Brevibacillus brevis DZQ7, a Plant Growth-Promoting Rhizobacterium with Broad-Spectrum Antimicrobial Activity.</title>
        <authorList>
            <person name="Hou Q."/>
            <person name="Wang C."/>
            <person name="Hou X."/>
            <person name="Xia Z."/>
            <person name="Ye J."/>
            <person name="Liu K."/>
            <person name="Liu H."/>
            <person name="Wang J."/>
            <person name="Guo H."/>
            <person name="Yu X."/>
            <person name="Yang Y."/>
            <person name="Du B."/>
            <person name="Ding Y."/>
        </authorList>
    </citation>
    <scope>NUCLEOTIDE SEQUENCE [LARGE SCALE GENOMIC DNA]</scope>
    <source>
        <strain evidence="2 3">DZQ7</strain>
    </source>
</reference>
<dbReference type="RefSeq" id="WP_048034258.1">
    <property type="nucleotide sequence ID" value="NZ_CP030117.1"/>
</dbReference>
<gene>
    <name evidence="2" type="ORF">AB432_023025</name>
</gene>
<dbReference type="EMBL" id="CP030117">
    <property type="protein sequence ID" value="AWX57732.1"/>
    <property type="molecule type" value="Genomic_DNA"/>
</dbReference>
<feature type="domain" description="VOC" evidence="1">
    <location>
        <begin position="6"/>
        <end position="121"/>
    </location>
</feature>
<accession>A0A2Z4MMM1</accession>
<dbReference type="Proteomes" id="UP000036061">
    <property type="component" value="Chromosome"/>
</dbReference>